<dbReference type="InterPro" id="IPR022183">
    <property type="entry name" value="DUF3710"/>
</dbReference>
<dbReference type="KEGG" id="bcv:Bcav_1938"/>
<dbReference type="HOGENOM" id="CLU_069776_1_2_11"/>
<dbReference type="EMBL" id="CP001618">
    <property type="protein sequence ID" value="ACQ80194.1"/>
    <property type="molecule type" value="Genomic_DNA"/>
</dbReference>
<gene>
    <name evidence="2" type="ordered locus">Bcav_1938</name>
</gene>
<reference evidence="2 3" key="1">
    <citation type="journal article" date="2009" name="Stand. Genomic Sci.">
        <title>Complete genome sequence of Beutenbergia cavernae type strain (HKI 0122).</title>
        <authorList>
            <person name="Land M."/>
            <person name="Pukall R."/>
            <person name="Abt B."/>
            <person name="Goker M."/>
            <person name="Rohde M."/>
            <person name="Glavina Del Rio T."/>
            <person name="Tice H."/>
            <person name="Copeland A."/>
            <person name="Cheng J.F."/>
            <person name="Lucas S."/>
            <person name="Chen F."/>
            <person name="Nolan M."/>
            <person name="Bruce D."/>
            <person name="Goodwin L."/>
            <person name="Pitluck S."/>
            <person name="Ivanova N."/>
            <person name="Mavromatis K."/>
            <person name="Ovchinnikova G."/>
            <person name="Pati A."/>
            <person name="Chen A."/>
            <person name="Palaniappan K."/>
            <person name="Hauser L."/>
            <person name="Chang Y.J."/>
            <person name="Jefferies C.C."/>
            <person name="Saunders E."/>
            <person name="Brettin T."/>
            <person name="Detter J.C."/>
            <person name="Han C."/>
            <person name="Chain P."/>
            <person name="Bristow J."/>
            <person name="Eisen J.A."/>
            <person name="Markowitz V."/>
            <person name="Hugenholtz P."/>
            <person name="Kyrpides N.C."/>
            <person name="Klenk H.P."/>
            <person name="Lapidus A."/>
        </authorList>
    </citation>
    <scope>NUCLEOTIDE SEQUENCE [LARGE SCALE GENOMIC DNA]</scope>
    <source>
        <strain evidence="3">ATCC BAA-8 / DSM 12333 / NBRC 16432</strain>
    </source>
</reference>
<dbReference type="Proteomes" id="UP000007962">
    <property type="component" value="Chromosome"/>
</dbReference>
<dbReference type="eggNOG" id="ENOG5030NZ9">
    <property type="taxonomic scope" value="Bacteria"/>
</dbReference>
<dbReference type="OrthoDB" id="8480367at2"/>
<name>C5C5K3_BEUC1</name>
<evidence type="ECO:0000256" key="1">
    <source>
        <dbReference type="SAM" id="MobiDB-lite"/>
    </source>
</evidence>
<sequence>MSLFSRKKQRPEDSEATDVEATDVEAEVAEDGTEPAEAPPTGRGPWDVDDDDAPDLAGRVDLGAVVVPARPGMQLRMELDKKTRRVIAANITLGATSLQVQAFAAPRTAGLWDEIRTEIAESIREQEGTVDDVPGPFGRELIAKLPFRSRDGRTGTRPARFLGVDGPRWFVRGVVTGAGVADEAAAADIEAYFADVVVVRGSEARPPRELLALHVPGKAESAIAPAPDAGLEMLRRGPEITEVR</sequence>
<feature type="region of interest" description="Disordered" evidence="1">
    <location>
        <begin position="1"/>
        <end position="55"/>
    </location>
</feature>
<evidence type="ECO:0000313" key="2">
    <source>
        <dbReference type="EMBL" id="ACQ80194.1"/>
    </source>
</evidence>
<evidence type="ECO:0008006" key="4">
    <source>
        <dbReference type="Google" id="ProtNLM"/>
    </source>
</evidence>
<dbReference type="RefSeq" id="WP_015882434.1">
    <property type="nucleotide sequence ID" value="NC_012669.1"/>
</dbReference>
<accession>C5C5K3</accession>
<dbReference type="AlphaFoldDB" id="C5C5K3"/>
<protein>
    <recommendedName>
        <fullName evidence="4">DUF3710 domain-containing protein</fullName>
    </recommendedName>
</protein>
<organism evidence="2 3">
    <name type="scientific">Beutenbergia cavernae (strain ATCC BAA-8 / DSM 12333 / CCUG 43141 / JCM 11478 / NBRC 16432 / NCIMB 13614 / HKI 0122)</name>
    <dbReference type="NCBI Taxonomy" id="471853"/>
    <lineage>
        <taxon>Bacteria</taxon>
        <taxon>Bacillati</taxon>
        <taxon>Actinomycetota</taxon>
        <taxon>Actinomycetes</taxon>
        <taxon>Micrococcales</taxon>
        <taxon>Beutenbergiaceae</taxon>
        <taxon>Beutenbergia</taxon>
    </lineage>
</organism>
<proteinExistence type="predicted"/>
<evidence type="ECO:0000313" key="3">
    <source>
        <dbReference type="Proteomes" id="UP000007962"/>
    </source>
</evidence>
<keyword evidence="3" id="KW-1185">Reference proteome</keyword>
<dbReference type="Pfam" id="PF12502">
    <property type="entry name" value="DUF3710"/>
    <property type="match status" value="1"/>
</dbReference>
<dbReference type="STRING" id="471853.Bcav_1938"/>
<feature type="compositionally biased region" description="Acidic residues" evidence="1">
    <location>
        <begin position="14"/>
        <end position="34"/>
    </location>
</feature>